<dbReference type="Proteomes" id="UP001255856">
    <property type="component" value="Unassembled WGS sequence"/>
</dbReference>
<keyword evidence="7" id="KW-0735">Signal-anchor</keyword>
<reference evidence="12" key="1">
    <citation type="submission" date="2021-01" db="EMBL/GenBank/DDBJ databases">
        <authorList>
            <person name="Eckstrom K.M.E."/>
        </authorList>
    </citation>
    <scope>NUCLEOTIDE SEQUENCE</scope>
    <source>
        <strain evidence="12">UVCC 0001</strain>
    </source>
</reference>
<dbReference type="GO" id="GO:0008378">
    <property type="term" value="F:galactosyltransferase activity"/>
    <property type="evidence" value="ECO:0007669"/>
    <property type="project" value="TreeGrafter"/>
</dbReference>
<evidence type="ECO:0000256" key="10">
    <source>
        <dbReference type="ARBA" id="ARBA00023136"/>
    </source>
</evidence>
<evidence type="ECO:0000256" key="7">
    <source>
        <dbReference type="ARBA" id="ARBA00022968"/>
    </source>
</evidence>
<keyword evidence="8" id="KW-1133">Transmembrane helix</keyword>
<evidence type="ECO:0000256" key="8">
    <source>
        <dbReference type="ARBA" id="ARBA00022989"/>
    </source>
</evidence>
<comment type="cofactor">
    <cofactor evidence="11">
        <name>Mn(2+)</name>
        <dbReference type="ChEBI" id="CHEBI:29035"/>
    </cofactor>
</comment>
<evidence type="ECO:0000256" key="3">
    <source>
        <dbReference type="ARBA" id="ARBA00008661"/>
    </source>
</evidence>
<name>A0AAD9MLX1_PROWI</name>
<dbReference type="PANTHER" id="PTHR11214">
    <property type="entry name" value="BETA-1,3-N-ACETYLGLUCOSAMINYLTRANSFERASE"/>
    <property type="match status" value="1"/>
</dbReference>
<dbReference type="Gene3D" id="3.90.550.50">
    <property type="match status" value="1"/>
</dbReference>
<dbReference type="EC" id="2.4.1.-" evidence="11"/>
<keyword evidence="6" id="KW-0812">Transmembrane</keyword>
<comment type="subcellular location">
    <subcellularLocation>
        <location evidence="1 11">Golgi apparatus membrane</location>
        <topology evidence="1 11">Single-pass type II membrane protein</topology>
    </subcellularLocation>
</comment>
<evidence type="ECO:0000256" key="4">
    <source>
        <dbReference type="ARBA" id="ARBA00022676"/>
    </source>
</evidence>
<accession>A0AAD9MLX1</accession>
<keyword evidence="10" id="KW-0472">Membrane</keyword>
<evidence type="ECO:0000256" key="2">
    <source>
        <dbReference type="ARBA" id="ARBA00004922"/>
    </source>
</evidence>
<dbReference type="InterPro" id="IPR002659">
    <property type="entry name" value="Glyco_trans_31"/>
</dbReference>
<comment type="caution">
    <text evidence="12">The sequence shown here is derived from an EMBL/GenBank/DDBJ whole genome shotgun (WGS) entry which is preliminary data.</text>
</comment>
<keyword evidence="13" id="KW-1185">Reference proteome</keyword>
<keyword evidence="11" id="KW-0464">Manganese</keyword>
<dbReference type="PANTHER" id="PTHR11214:SF3">
    <property type="entry name" value="BETA-1,3-GALACTOSYLTRANSFERASE 6"/>
    <property type="match status" value="1"/>
</dbReference>
<gene>
    <name evidence="12" type="ORF">QBZ16_000193</name>
</gene>
<dbReference type="Pfam" id="PF01762">
    <property type="entry name" value="Galactosyl_T"/>
    <property type="match status" value="1"/>
</dbReference>
<keyword evidence="4 11" id="KW-0328">Glycosyltransferase</keyword>
<comment type="similarity">
    <text evidence="3 11">Belongs to the glycosyltransferase 31 family.</text>
</comment>
<evidence type="ECO:0000256" key="5">
    <source>
        <dbReference type="ARBA" id="ARBA00022679"/>
    </source>
</evidence>
<proteinExistence type="inferred from homology"/>
<dbReference type="EMBL" id="JASFZW010000001">
    <property type="protein sequence ID" value="KAK2080340.1"/>
    <property type="molecule type" value="Genomic_DNA"/>
</dbReference>
<evidence type="ECO:0000256" key="11">
    <source>
        <dbReference type="RuleBase" id="RU363063"/>
    </source>
</evidence>
<keyword evidence="9 11" id="KW-0333">Golgi apparatus</keyword>
<evidence type="ECO:0000256" key="9">
    <source>
        <dbReference type="ARBA" id="ARBA00023034"/>
    </source>
</evidence>
<keyword evidence="5" id="KW-0808">Transferase</keyword>
<organism evidence="12 13">
    <name type="scientific">Prototheca wickerhamii</name>
    <dbReference type="NCBI Taxonomy" id="3111"/>
    <lineage>
        <taxon>Eukaryota</taxon>
        <taxon>Viridiplantae</taxon>
        <taxon>Chlorophyta</taxon>
        <taxon>core chlorophytes</taxon>
        <taxon>Trebouxiophyceae</taxon>
        <taxon>Chlorellales</taxon>
        <taxon>Chlorellaceae</taxon>
        <taxon>Prototheca</taxon>
    </lineage>
</organism>
<evidence type="ECO:0000313" key="13">
    <source>
        <dbReference type="Proteomes" id="UP001255856"/>
    </source>
</evidence>
<comment type="pathway">
    <text evidence="2">Protein modification; protein glycosylation.</text>
</comment>
<dbReference type="GO" id="GO:0000139">
    <property type="term" value="C:Golgi membrane"/>
    <property type="evidence" value="ECO:0007669"/>
    <property type="project" value="UniProtKB-SubCell"/>
</dbReference>
<sequence length="207" mass="23086">MALESESRTFRDLVILESVREAYFNISYQTLEIFRQSAGRAGVTHVLKADDDTYVRVEALLGAIAPRRAAAHLFLGWVENPGGGPHRDRGSRWFVSADEWPGERYPPWAHGAGYVLGAELAAEVGRRIAPTRLFKLEDVAVGDWVERVAAEQGWRVDYAADTRFNFDGCQRGDVLSHYITALGQRCLHSHAGACSACRGRKHRGRPH</sequence>
<evidence type="ECO:0000313" key="12">
    <source>
        <dbReference type="EMBL" id="KAK2080340.1"/>
    </source>
</evidence>
<dbReference type="AlphaFoldDB" id="A0AAD9MLX1"/>
<protein>
    <recommendedName>
        <fullName evidence="11">Hexosyltransferase</fullName>
        <ecNumber evidence="11">2.4.1.-</ecNumber>
    </recommendedName>
</protein>
<evidence type="ECO:0000256" key="6">
    <source>
        <dbReference type="ARBA" id="ARBA00022692"/>
    </source>
</evidence>
<evidence type="ECO:0000256" key="1">
    <source>
        <dbReference type="ARBA" id="ARBA00004323"/>
    </source>
</evidence>